<evidence type="ECO:0000313" key="1">
    <source>
        <dbReference type="EMBL" id="KAL3513385.1"/>
    </source>
</evidence>
<dbReference type="Proteomes" id="UP001630127">
    <property type="component" value="Unassembled WGS sequence"/>
</dbReference>
<evidence type="ECO:0000313" key="2">
    <source>
        <dbReference type="Proteomes" id="UP001630127"/>
    </source>
</evidence>
<sequence length="129" mass="14822">MVLVEVHHDAKKFSSKQRLSLKFMHRVFIYFSSQERLSLKFPLSSLQGLFKPVKAIIKVFTIESPRNSQVIEVFTAESPRTSQSSKGYPQSFHCWAFKGFSSRGRLPSNFLLHSIQELLKTKKAMISSL</sequence>
<protein>
    <submittedName>
        <fullName evidence="1">Uncharacterized protein</fullName>
    </submittedName>
</protein>
<name>A0ABD2Z4Y0_9GENT</name>
<gene>
    <name evidence="1" type="ORF">ACH5RR_026102</name>
</gene>
<organism evidence="1 2">
    <name type="scientific">Cinchona calisaya</name>
    <dbReference type="NCBI Taxonomy" id="153742"/>
    <lineage>
        <taxon>Eukaryota</taxon>
        <taxon>Viridiplantae</taxon>
        <taxon>Streptophyta</taxon>
        <taxon>Embryophyta</taxon>
        <taxon>Tracheophyta</taxon>
        <taxon>Spermatophyta</taxon>
        <taxon>Magnoliopsida</taxon>
        <taxon>eudicotyledons</taxon>
        <taxon>Gunneridae</taxon>
        <taxon>Pentapetalae</taxon>
        <taxon>asterids</taxon>
        <taxon>lamiids</taxon>
        <taxon>Gentianales</taxon>
        <taxon>Rubiaceae</taxon>
        <taxon>Cinchonoideae</taxon>
        <taxon>Cinchoneae</taxon>
        <taxon>Cinchona</taxon>
    </lineage>
</organism>
<accession>A0ABD2Z4Y0</accession>
<reference evidence="1 2" key="1">
    <citation type="submission" date="2024-11" db="EMBL/GenBank/DDBJ databases">
        <title>A near-complete genome assembly of Cinchona calisaya.</title>
        <authorList>
            <person name="Lian D.C."/>
            <person name="Zhao X.W."/>
            <person name="Wei L."/>
        </authorList>
    </citation>
    <scope>NUCLEOTIDE SEQUENCE [LARGE SCALE GENOMIC DNA]</scope>
    <source>
        <tissue evidence="1">Nenye</tissue>
    </source>
</reference>
<dbReference type="EMBL" id="JBJUIK010000011">
    <property type="protein sequence ID" value="KAL3513385.1"/>
    <property type="molecule type" value="Genomic_DNA"/>
</dbReference>
<proteinExistence type="predicted"/>
<dbReference type="AlphaFoldDB" id="A0ABD2Z4Y0"/>
<comment type="caution">
    <text evidence="1">The sequence shown here is derived from an EMBL/GenBank/DDBJ whole genome shotgun (WGS) entry which is preliminary data.</text>
</comment>
<keyword evidence="2" id="KW-1185">Reference proteome</keyword>